<dbReference type="GO" id="GO:0008757">
    <property type="term" value="F:S-adenosylmethionine-dependent methyltransferase activity"/>
    <property type="evidence" value="ECO:0007669"/>
    <property type="project" value="InterPro"/>
</dbReference>
<comment type="caution">
    <text evidence="3">The sequence shown here is derived from an EMBL/GenBank/DDBJ whole genome shotgun (WGS) entry which is preliminary data.</text>
</comment>
<evidence type="ECO:0000313" key="4">
    <source>
        <dbReference type="Proteomes" id="UP000215199"/>
    </source>
</evidence>
<dbReference type="InterPro" id="IPR013216">
    <property type="entry name" value="Methyltransf_11"/>
</dbReference>
<dbReference type="OrthoDB" id="9769602at2"/>
<evidence type="ECO:0000313" key="3">
    <source>
        <dbReference type="EMBL" id="OXM69792.1"/>
    </source>
</evidence>
<dbReference type="CDD" id="cd02440">
    <property type="entry name" value="AdoMet_MTases"/>
    <property type="match status" value="1"/>
</dbReference>
<dbReference type="Pfam" id="PF08241">
    <property type="entry name" value="Methyltransf_11"/>
    <property type="match status" value="1"/>
</dbReference>
<name>A0A229TEW3_9PSEU</name>
<gene>
    <name evidence="3" type="ORF">CF165_09850</name>
</gene>
<dbReference type="PANTHER" id="PTHR44068">
    <property type="entry name" value="ZGC:194242"/>
    <property type="match status" value="1"/>
</dbReference>
<dbReference type="EMBL" id="NMUL01000007">
    <property type="protein sequence ID" value="OXM69792.1"/>
    <property type="molecule type" value="Genomic_DNA"/>
</dbReference>
<feature type="domain" description="Methyltransferase type 11" evidence="2">
    <location>
        <begin position="72"/>
        <end position="170"/>
    </location>
</feature>
<keyword evidence="4" id="KW-1185">Reference proteome</keyword>
<proteinExistence type="predicted"/>
<dbReference type="AlphaFoldDB" id="A0A229TEW3"/>
<keyword evidence="1" id="KW-0808">Transferase</keyword>
<dbReference type="RefSeq" id="WP_093947115.1">
    <property type="nucleotide sequence ID" value="NZ_NMUL01000007.1"/>
</dbReference>
<evidence type="ECO:0000259" key="2">
    <source>
        <dbReference type="Pfam" id="PF08241"/>
    </source>
</evidence>
<protein>
    <recommendedName>
        <fullName evidence="2">Methyltransferase type 11 domain-containing protein</fullName>
    </recommendedName>
</protein>
<dbReference type="PANTHER" id="PTHR44068:SF11">
    <property type="entry name" value="GERANYL DIPHOSPHATE 2-C-METHYLTRANSFERASE"/>
    <property type="match status" value="1"/>
</dbReference>
<dbReference type="SUPFAM" id="SSF53335">
    <property type="entry name" value="S-adenosyl-L-methionine-dependent methyltransferases"/>
    <property type="match status" value="1"/>
</dbReference>
<dbReference type="Gene3D" id="3.40.50.150">
    <property type="entry name" value="Vaccinia Virus protein VP39"/>
    <property type="match status" value="1"/>
</dbReference>
<dbReference type="InterPro" id="IPR050447">
    <property type="entry name" value="Erg6_SMT_methyltransf"/>
</dbReference>
<accession>A0A229TEW3</accession>
<dbReference type="Proteomes" id="UP000215199">
    <property type="component" value="Unassembled WGS sequence"/>
</dbReference>
<organism evidence="3 4">
    <name type="scientific">Amycolatopsis vastitatis</name>
    <dbReference type="NCBI Taxonomy" id="1905142"/>
    <lineage>
        <taxon>Bacteria</taxon>
        <taxon>Bacillati</taxon>
        <taxon>Actinomycetota</taxon>
        <taxon>Actinomycetes</taxon>
        <taxon>Pseudonocardiales</taxon>
        <taxon>Pseudonocardiaceae</taxon>
        <taxon>Amycolatopsis</taxon>
    </lineage>
</organism>
<evidence type="ECO:0000256" key="1">
    <source>
        <dbReference type="ARBA" id="ARBA00022679"/>
    </source>
</evidence>
<sequence length="276" mass="30226">MTENAAARRSVMYGEKDLSSRSIFAGGFINYGYWEGIPLDRELSVDDRIASQRALYRNALRPLELRPEHRLLEVGCGRGRGSALALEEFGPAEVHGVDLLPVQVERAGQDNAAVAARFPGRLRYSQGSASELPLPAGSVDRIVSVEAIQHFPDLDGFAAEAARVARRPARLAVTSYFAPDRDVEAGRLAELLGSFADGMDYAHPVAALTDALAAHGFTGIEVTDIGRHVWPGFDTWLGQTEFRREWARNWLVAWERGLLGYYLITAALTEEEGATA</sequence>
<dbReference type="InterPro" id="IPR029063">
    <property type="entry name" value="SAM-dependent_MTases_sf"/>
</dbReference>
<reference evidence="4" key="1">
    <citation type="submission" date="2017-07" db="EMBL/GenBank/DDBJ databases">
        <title>Comparative genome mining reveals phylogenetic distribution patterns of secondary metabolites in Amycolatopsis.</title>
        <authorList>
            <person name="Adamek M."/>
            <person name="Alanjary M."/>
            <person name="Sales-Ortells H."/>
            <person name="Goodfellow M."/>
            <person name="Bull A.T."/>
            <person name="Kalinowski J."/>
            <person name="Ziemert N."/>
        </authorList>
    </citation>
    <scope>NUCLEOTIDE SEQUENCE [LARGE SCALE GENOMIC DNA]</scope>
    <source>
        <strain evidence="4">H5</strain>
    </source>
</reference>